<organism evidence="1 2">
    <name type="scientific">Entomophthora muscae</name>
    <dbReference type="NCBI Taxonomy" id="34485"/>
    <lineage>
        <taxon>Eukaryota</taxon>
        <taxon>Fungi</taxon>
        <taxon>Fungi incertae sedis</taxon>
        <taxon>Zoopagomycota</taxon>
        <taxon>Entomophthoromycotina</taxon>
        <taxon>Entomophthoromycetes</taxon>
        <taxon>Entomophthorales</taxon>
        <taxon>Entomophthoraceae</taxon>
        <taxon>Entomophthora</taxon>
    </lineage>
</organism>
<gene>
    <name evidence="1" type="ORF">DSO57_1025973</name>
</gene>
<dbReference type="EMBL" id="QTSX02002989">
    <property type="protein sequence ID" value="KAJ9072593.1"/>
    <property type="molecule type" value="Genomic_DNA"/>
</dbReference>
<accession>A0ACC2TD44</accession>
<keyword evidence="2" id="KW-1185">Reference proteome</keyword>
<proteinExistence type="predicted"/>
<evidence type="ECO:0000313" key="2">
    <source>
        <dbReference type="Proteomes" id="UP001165960"/>
    </source>
</evidence>
<name>A0ACC2TD44_9FUNG</name>
<sequence>MVPSPKAANALYEQIEKHSANIRDNYISNFRYKFQAIPSYEFVAVVPNETEKNYPLFMCLTERLRQSLIEGSFTAVDEALRGMSPLVLKIPSPCAPLGDSLILREPSNLQTSVSCIRLLIRPSKNCSLPML</sequence>
<protein>
    <submittedName>
        <fullName evidence="1">Uncharacterized protein</fullName>
    </submittedName>
</protein>
<reference evidence="1" key="1">
    <citation type="submission" date="2022-04" db="EMBL/GenBank/DDBJ databases">
        <title>Genome of the entomopathogenic fungus Entomophthora muscae.</title>
        <authorList>
            <person name="Elya C."/>
            <person name="Lovett B.R."/>
            <person name="Lee E."/>
            <person name="Macias A.M."/>
            <person name="Hajek A.E."/>
            <person name="De Bivort B.L."/>
            <person name="Kasson M.T."/>
            <person name="De Fine Licht H.H."/>
            <person name="Stajich J.E."/>
        </authorList>
    </citation>
    <scope>NUCLEOTIDE SEQUENCE</scope>
    <source>
        <strain evidence="1">Berkeley</strain>
    </source>
</reference>
<comment type="caution">
    <text evidence="1">The sequence shown here is derived from an EMBL/GenBank/DDBJ whole genome shotgun (WGS) entry which is preliminary data.</text>
</comment>
<evidence type="ECO:0000313" key="1">
    <source>
        <dbReference type="EMBL" id="KAJ9072593.1"/>
    </source>
</evidence>
<dbReference type="Proteomes" id="UP001165960">
    <property type="component" value="Unassembled WGS sequence"/>
</dbReference>